<dbReference type="Proteomes" id="UP000500767">
    <property type="component" value="Chromosome"/>
</dbReference>
<accession>A0A6M8HNH9</accession>
<proteinExistence type="predicted"/>
<keyword evidence="3" id="KW-1185">Reference proteome</keyword>
<dbReference type="EMBL" id="CP053708">
    <property type="protein sequence ID" value="QKE89954.1"/>
    <property type="molecule type" value="Genomic_DNA"/>
</dbReference>
<reference evidence="2 3" key="1">
    <citation type="journal article" date="2014" name="World J. Microbiol. Biotechnol.">
        <title>Biodiversity and physiological characteristics of Antarctic and Arctic lichens-associated bacteria.</title>
        <authorList>
            <person name="Lee Y.M."/>
            <person name="Kim E.H."/>
            <person name="Lee H.K."/>
            <person name="Hong S.G."/>
        </authorList>
    </citation>
    <scope>NUCLEOTIDE SEQUENCE [LARGE SCALE GENOMIC DNA]</scope>
    <source>
        <strain evidence="2 3">PAMC 26569</strain>
    </source>
</reference>
<name>A0A6M8HNH9_9PROT</name>
<organism evidence="2 3">
    <name type="scientific">Lichenicola cladoniae</name>
    <dbReference type="NCBI Taxonomy" id="1484109"/>
    <lineage>
        <taxon>Bacteria</taxon>
        <taxon>Pseudomonadati</taxon>
        <taxon>Pseudomonadota</taxon>
        <taxon>Alphaproteobacteria</taxon>
        <taxon>Acetobacterales</taxon>
        <taxon>Acetobacteraceae</taxon>
        <taxon>Lichenicola</taxon>
    </lineage>
</organism>
<feature type="transmembrane region" description="Helical" evidence="1">
    <location>
        <begin position="42"/>
        <end position="63"/>
    </location>
</feature>
<dbReference type="RefSeq" id="WP_171835076.1">
    <property type="nucleotide sequence ID" value="NZ_CP053708.1"/>
</dbReference>
<feature type="transmembrane region" description="Helical" evidence="1">
    <location>
        <begin position="69"/>
        <end position="86"/>
    </location>
</feature>
<evidence type="ECO:0000313" key="3">
    <source>
        <dbReference type="Proteomes" id="UP000500767"/>
    </source>
</evidence>
<evidence type="ECO:0000313" key="2">
    <source>
        <dbReference type="EMBL" id="QKE89954.1"/>
    </source>
</evidence>
<dbReference type="AlphaFoldDB" id="A0A6M8HNH9"/>
<keyword evidence="1" id="KW-0812">Transmembrane</keyword>
<evidence type="ECO:0000256" key="1">
    <source>
        <dbReference type="SAM" id="Phobius"/>
    </source>
</evidence>
<protein>
    <submittedName>
        <fullName evidence="2">Uncharacterized protein</fullName>
    </submittedName>
</protein>
<dbReference type="KEGG" id="lck:HN018_07765"/>
<keyword evidence="1" id="KW-0472">Membrane</keyword>
<feature type="transmembrane region" description="Helical" evidence="1">
    <location>
        <begin position="12"/>
        <end position="30"/>
    </location>
</feature>
<gene>
    <name evidence="2" type="ORF">HN018_07765</name>
</gene>
<sequence>MEAAFTRLDAWSGWLYVACLMVGSWSATTLRRTIQDVIPVPLDWAIVVTLAVLTVTCFVPEPFGRRMRTLIQLTVLGCFVLLIFSARMDELGLS</sequence>
<keyword evidence="1" id="KW-1133">Transmembrane helix</keyword>